<dbReference type="OrthoDB" id="9801841at2"/>
<dbReference type="InterPro" id="IPR001932">
    <property type="entry name" value="PPM-type_phosphatase-like_dom"/>
</dbReference>
<dbReference type="SMART" id="SM00332">
    <property type="entry name" value="PP2Cc"/>
    <property type="match status" value="1"/>
</dbReference>
<dbReference type="InterPro" id="IPR036457">
    <property type="entry name" value="PPM-type-like_dom_sf"/>
</dbReference>
<evidence type="ECO:0000313" key="2">
    <source>
        <dbReference type="EMBL" id="SEL02475.1"/>
    </source>
</evidence>
<protein>
    <submittedName>
        <fullName evidence="2">Serine/threonine protein phosphatase PrpC</fullName>
    </submittedName>
</protein>
<evidence type="ECO:0000259" key="1">
    <source>
        <dbReference type="PROSITE" id="PS51746"/>
    </source>
</evidence>
<sequence length="251" mass="28189">MFKLKGGGYSDKGPVKLVNEDAFIFRIKHVGDSAYGIFAVSDGISGLDCGEIASSHIMSALDKWWNSNIENATERPVIDNLLLSLEKCIFETNDELIKYGKGLGNKCGATLSILLVFDNKGFIFHTGDSRIYCLSKKTFGYNLFQLTEDHTKQVEKNTENGIVKKNYLTECIGVKQNFIIFRKEIEISENNVYLICSDGLYKRFTEWQMFKSLGKKHSLSDICRQIVLNVIKNGETDNITAVALVLSKADN</sequence>
<dbReference type="Pfam" id="PF13672">
    <property type="entry name" value="PP2C_2"/>
    <property type="match status" value="1"/>
</dbReference>
<gene>
    <name evidence="2" type="ORF">SAMN05216469_1107</name>
</gene>
<dbReference type="RefSeq" id="WP_074833865.1">
    <property type="nucleotide sequence ID" value="NZ_FOAT01000010.1"/>
</dbReference>
<dbReference type="CDD" id="cd00143">
    <property type="entry name" value="PP2Cc"/>
    <property type="match status" value="1"/>
</dbReference>
<name>A0A1H7LVE6_RUMAL</name>
<dbReference type="PROSITE" id="PS51746">
    <property type="entry name" value="PPM_2"/>
    <property type="match status" value="1"/>
</dbReference>
<dbReference type="Gene3D" id="3.60.40.10">
    <property type="entry name" value="PPM-type phosphatase domain"/>
    <property type="match status" value="1"/>
</dbReference>
<dbReference type="Proteomes" id="UP000186015">
    <property type="component" value="Unassembled WGS sequence"/>
</dbReference>
<dbReference type="AlphaFoldDB" id="A0A1H7LVE6"/>
<dbReference type="SUPFAM" id="SSF81606">
    <property type="entry name" value="PP2C-like"/>
    <property type="match status" value="1"/>
</dbReference>
<proteinExistence type="predicted"/>
<accession>A0A1H7LVE6</accession>
<feature type="domain" description="PPM-type phosphatase" evidence="1">
    <location>
        <begin position="5"/>
        <end position="246"/>
    </location>
</feature>
<evidence type="ECO:0000313" key="3">
    <source>
        <dbReference type="Proteomes" id="UP000186015"/>
    </source>
</evidence>
<organism evidence="2 3">
    <name type="scientific">Ruminococcus albus</name>
    <dbReference type="NCBI Taxonomy" id="1264"/>
    <lineage>
        <taxon>Bacteria</taxon>
        <taxon>Bacillati</taxon>
        <taxon>Bacillota</taxon>
        <taxon>Clostridia</taxon>
        <taxon>Eubacteriales</taxon>
        <taxon>Oscillospiraceae</taxon>
        <taxon>Ruminococcus</taxon>
    </lineage>
</organism>
<dbReference type="EMBL" id="FOAT01000010">
    <property type="protein sequence ID" value="SEL02475.1"/>
    <property type="molecule type" value="Genomic_DNA"/>
</dbReference>
<reference evidence="2 3" key="1">
    <citation type="submission" date="2016-10" db="EMBL/GenBank/DDBJ databases">
        <authorList>
            <person name="de Groot N.N."/>
        </authorList>
    </citation>
    <scope>NUCLEOTIDE SEQUENCE [LARGE SCALE GENOMIC DNA]</scope>
    <source>
        <strain evidence="2 3">KH2T6</strain>
    </source>
</reference>